<accession>A0AAV8VPP5</accession>
<dbReference type="Pfam" id="PF13912">
    <property type="entry name" value="zf-C2H2_6"/>
    <property type="match status" value="1"/>
</dbReference>
<evidence type="ECO:0000256" key="1">
    <source>
        <dbReference type="ARBA" id="ARBA00003767"/>
    </source>
</evidence>
<feature type="domain" description="C2H2-type" evidence="13">
    <location>
        <begin position="25"/>
        <end position="52"/>
    </location>
</feature>
<dbReference type="FunFam" id="3.30.160.60:FF:000226">
    <property type="entry name" value="Zinc finger protein 236 variant"/>
    <property type="match status" value="1"/>
</dbReference>
<dbReference type="FunFam" id="3.30.160.60:FF:000733">
    <property type="entry name" value="Zinc finger protein 236 variant"/>
    <property type="match status" value="1"/>
</dbReference>
<keyword evidence="9" id="KW-0238">DNA-binding</keyword>
<evidence type="ECO:0000256" key="3">
    <source>
        <dbReference type="ARBA" id="ARBA00006991"/>
    </source>
</evidence>
<keyword evidence="15" id="KW-1185">Reference proteome</keyword>
<keyword evidence="7" id="KW-0862">Zinc</keyword>
<reference evidence="14 15" key="1">
    <citation type="journal article" date="2023" name="Insect Mol. Biol.">
        <title>Genome sequencing provides insights into the evolution of gene families encoding plant cell wall-degrading enzymes in longhorned beetles.</title>
        <authorList>
            <person name="Shin N.R."/>
            <person name="Okamura Y."/>
            <person name="Kirsch R."/>
            <person name="Pauchet Y."/>
        </authorList>
    </citation>
    <scope>NUCLEOTIDE SEQUENCE [LARGE SCALE GENOMIC DNA]</scope>
    <source>
        <strain evidence="14">EAD_L_NR</strain>
    </source>
</reference>
<dbReference type="PROSITE" id="PS00028">
    <property type="entry name" value="ZINC_FINGER_C2H2_1"/>
    <property type="match status" value="4"/>
</dbReference>
<gene>
    <name evidence="14" type="ORF">NQ315_010887</name>
</gene>
<evidence type="ECO:0000256" key="5">
    <source>
        <dbReference type="ARBA" id="ARBA00022737"/>
    </source>
</evidence>
<evidence type="ECO:0000256" key="9">
    <source>
        <dbReference type="ARBA" id="ARBA00023125"/>
    </source>
</evidence>
<dbReference type="InterPro" id="IPR050717">
    <property type="entry name" value="C2H2-ZF_Transcription_Reg"/>
</dbReference>
<keyword evidence="10" id="KW-0804">Transcription</keyword>
<dbReference type="PROSITE" id="PS50157">
    <property type="entry name" value="ZINC_FINGER_C2H2_2"/>
    <property type="match status" value="4"/>
</dbReference>
<dbReference type="SUPFAM" id="SSF57667">
    <property type="entry name" value="beta-beta-alpha zinc fingers"/>
    <property type="match status" value="3"/>
</dbReference>
<keyword evidence="4" id="KW-0479">Metal-binding</keyword>
<dbReference type="Proteomes" id="UP001159042">
    <property type="component" value="Unassembled WGS sequence"/>
</dbReference>
<dbReference type="FunFam" id="3.30.160.60:FF:002110">
    <property type="entry name" value="Zinc finger protein 1053"/>
    <property type="match status" value="1"/>
</dbReference>
<comment type="function">
    <text evidence="1">May be involved in transcriptional regulation.</text>
</comment>
<dbReference type="SMART" id="SM00355">
    <property type="entry name" value="ZnF_C2H2"/>
    <property type="match status" value="5"/>
</dbReference>
<dbReference type="GO" id="GO:0000981">
    <property type="term" value="F:DNA-binding transcription factor activity, RNA polymerase II-specific"/>
    <property type="evidence" value="ECO:0007669"/>
    <property type="project" value="TreeGrafter"/>
</dbReference>
<keyword evidence="11" id="KW-0539">Nucleus</keyword>
<dbReference type="PANTHER" id="PTHR14196:SF12">
    <property type="entry name" value="ZINC FINGER PROTEIN 208-LIKE"/>
    <property type="match status" value="1"/>
</dbReference>
<dbReference type="InterPro" id="IPR013087">
    <property type="entry name" value="Znf_C2H2_type"/>
</dbReference>
<sequence>MMTIRLDDSTGPSKETAKGKEKTVFKCTICPKHFPVPSKLRSHMRTHTGEKPFRCEICNKSFGTAGSLKDHGYLHNKERPFKCTICEKGFTKNSALEDHIRSHTGERPYECNICKKRYRTVVIHQKIHRGEAPYRCKHCGQEFKMVQGYRTHLKHHKNESSNILTNKSAISDRARLHKEEDVTIKTELLE</sequence>
<keyword evidence="6 12" id="KW-0863">Zinc-finger</keyword>
<evidence type="ECO:0000256" key="7">
    <source>
        <dbReference type="ARBA" id="ARBA00022833"/>
    </source>
</evidence>
<name>A0AAV8VPP5_9CUCU</name>
<keyword evidence="8" id="KW-0805">Transcription regulation</keyword>
<dbReference type="PANTHER" id="PTHR14196">
    <property type="entry name" value="ODD-SKIPPED - RELATED"/>
    <property type="match status" value="1"/>
</dbReference>
<comment type="subcellular location">
    <subcellularLocation>
        <location evidence="2">Nucleus</location>
    </subcellularLocation>
</comment>
<dbReference type="Pfam" id="PF00096">
    <property type="entry name" value="zf-C2H2"/>
    <property type="match status" value="3"/>
</dbReference>
<protein>
    <recommendedName>
        <fullName evidence="13">C2H2-type domain-containing protein</fullName>
    </recommendedName>
</protein>
<evidence type="ECO:0000256" key="11">
    <source>
        <dbReference type="ARBA" id="ARBA00023242"/>
    </source>
</evidence>
<evidence type="ECO:0000256" key="12">
    <source>
        <dbReference type="PROSITE-ProRule" id="PRU00042"/>
    </source>
</evidence>
<evidence type="ECO:0000256" key="10">
    <source>
        <dbReference type="ARBA" id="ARBA00023163"/>
    </source>
</evidence>
<dbReference type="GO" id="GO:0000977">
    <property type="term" value="F:RNA polymerase II transcription regulatory region sequence-specific DNA binding"/>
    <property type="evidence" value="ECO:0007669"/>
    <property type="project" value="TreeGrafter"/>
</dbReference>
<dbReference type="EMBL" id="JANEYG010000046">
    <property type="protein sequence ID" value="KAJ8916019.1"/>
    <property type="molecule type" value="Genomic_DNA"/>
</dbReference>
<evidence type="ECO:0000256" key="4">
    <source>
        <dbReference type="ARBA" id="ARBA00022723"/>
    </source>
</evidence>
<comment type="similarity">
    <text evidence="3">Belongs to the krueppel C2H2-type zinc-finger protein family.</text>
</comment>
<organism evidence="14 15">
    <name type="scientific">Exocentrus adspersus</name>
    <dbReference type="NCBI Taxonomy" id="1586481"/>
    <lineage>
        <taxon>Eukaryota</taxon>
        <taxon>Metazoa</taxon>
        <taxon>Ecdysozoa</taxon>
        <taxon>Arthropoda</taxon>
        <taxon>Hexapoda</taxon>
        <taxon>Insecta</taxon>
        <taxon>Pterygota</taxon>
        <taxon>Neoptera</taxon>
        <taxon>Endopterygota</taxon>
        <taxon>Coleoptera</taxon>
        <taxon>Polyphaga</taxon>
        <taxon>Cucujiformia</taxon>
        <taxon>Chrysomeloidea</taxon>
        <taxon>Cerambycidae</taxon>
        <taxon>Lamiinae</taxon>
        <taxon>Acanthocinini</taxon>
        <taxon>Exocentrus</taxon>
    </lineage>
</organism>
<keyword evidence="5" id="KW-0677">Repeat</keyword>
<evidence type="ECO:0000256" key="2">
    <source>
        <dbReference type="ARBA" id="ARBA00004123"/>
    </source>
</evidence>
<dbReference type="InterPro" id="IPR036236">
    <property type="entry name" value="Znf_C2H2_sf"/>
</dbReference>
<evidence type="ECO:0000259" key="13">
    <source>
        <dbReference type="PROSITE" id="PS50157"/>
    </source>
</evidence>
<evidence type="ECO:0000313" key="15">
    <source>
        <dbReference type="Proteomes" id="UP001159042"/>
    </source>
</evidence>
<feature type="domain" description="C2H2-type" evidence="13">
    <location>
        <begin position="53"/>
        <end position="80"/>
    </location>
</feature>
<dbReference type="AlphaFoldDB" id="A0AAV8VPP5"/>
<proteinExistence type="inferred from homology"/>
<evidence type="ECO:0000256" key="6">
    <source>
        <dbReference type="ARBA" id="ARBA00022771"/>
    </source>
</evidence>
<evidence type="ECO:0000256" key="8">
    <source>
        <dbReference type="ARBA" id="ARBA00023015"/>
    </source>
</evidence>
<feature type="domain" description="C2H2-type" evidence="13">
    <location>
        <begin position="81"/>
        <end position="108"/>
    </location>
</feature>
<dbReference type="Gene3D" id="3.30.160.60">
    <property type="entry name" value="Classic Zinc Finger"/>
    <property type="match status" value="5"/>
</dbReference>
<feature type="domain" description="C2H2-type" evidence="13">
    <location>
        <begin position="134"/>
        <end position="161"/>
    </location>
</feature>
<comment type="caution">
    <text evidence="14">The sequence shown here is derived from an EMBL/GenBank/DDBJ whole genome shotgun (WGS) entry which is preliminary data.</text>
</comment>
<dbReference type="GO" id="GO:0008270">
    <property type="term" value="F:zinc ion binding"/>
    <property type="evidence" value="ECO:0007669"/>
    <property type="project" value="UniProtKB-KW"/>
</dbReference>
<dbReference type="GO" id="GO:0005634">
    <property type="term" value="C:nucleus"/>
    <property type="evidence" value="ECO:0007669"/>
    <property type="project" value="UniProtKB-SubCell"/>
</dbReference>
<evidence type="ECO:0000313" key="14">
    <source>
        <dbReference type="EMBL" id="KAJ8916019.1"/>
    </source>
</evidence>